<gene>
    <name evidence="5" type="ORF">A4U53_14445</name>
    <name evidence="6" type="ORF">ELI03_12705</name>
</gene>
<evidence type="ECO:0000313" key="6">
    <source>
        <dbReference type="EMBL" id="TAX72544.1"/>
    </source>
</evidence>
<keyword evidence="2 6" id="KW-0645">Protease</keyword>
<keyword evidence="3" id="KW-0378">Hydrolase</keyword>
<reference evidence="6 7" key="2">
    <citation type="submission" date="2019-02" db="EMBL/GenBank/DDBJ databases">
        <title>The genomic architecture of introgression among sibling species of bacteria.</title>
        <authorList>
            <person name="Cavassim M.I.A."/>
            <person name="Moeskjaer S."/>
            <person name="Moslemi C."/>
            <person name="Fields B."/>
            <person name="Bachmann A."/>
            <person name="Vilhjalmsson B."/>
            <person name="Schierup M.H."/>
            <person name="Young J.P.W."/>
            <person name="Andersen S.U."/>
        </authorList>
    </citation>
    <scope>NUCLEOTIDE SEQUENCE [LARGE SCALE GENOMIC DNA]</scope>
    <source>
        <strain evidence="6 7">SM145A</strain>
    </source>
</reference>
<proteinExistence type="predicted"/>
<feature type="domain" description="Prohead serine protease" evidence="4">
    <location>
        <begin position="9"/>
        <end position="158"/>
    </location>
</feature>
<dbReference type="Pfam" id="PF04586">
    <property type="entry name" value="Peptidase_S78"/>
    <property type="match status" value="1"/>
</dbReference>
<dbReference type="InterPro" id="IPR006433">
    <property type="entry name" value="Prohead_protease"/>
</dbReference>
<dbReference type="RefSeq" id="WP_064245888.1">
    <property type="nucleotide sequence ID" value="NZ_SIPC01000001.1"/>
</dbReference>
<reference evidence="5" key="1">
    <citation type="submission" date="2016-04" db="EMBL/GenBank/DDBJ databases">
        <title>Fast-growing isolate from the root nodules of Vavilovia formosa.</title>
        <authorList>
            <person name="Kimeklis A."/>
            <person name="Safronova V."/>
            <person name="Belimov A."/>
            <person name="Andronov E."/>
        </authorList>
    </citation>
    <scope>NUCLEOTIDE SEQUENCE [LARGE SCALE GENOMIC DNA]</scope>
    <source>
        <strain evidence="5">Vaf-46</strain>
    </source>
</reference>
<name>A0A179BYV7_RHILE</name>
<dbReference type="Proteomes" id="UP000293652">
    <property type="component" value="Unassembled WGS sequence"/>
</dbReference>
<dbReference type="InterPro" id="IPR054613">
    <property type="entry name" value="Peptidase_S78_dom"/>
</dbReference>
<organism evidence="5">
    <name type="scientific">Rhizobium leguminosarum</name>
    <dbReference type="NCBI Taxonomy" id="384"/>
    <lineage>
        <taxon>Bacteria</taxon>
        <taxon>Pseudomonadati</taxon>
        <taxon>Pseudomonadota</taxon>
        <taxon>Alphaproteobacteria</taxon>
        <taxon>Hyphomicrobiales</taxon>
        <taxon>Rhizobiaceae</taxon>
        <taxon>Rhizobium/Agrobacterium group</taxon>
        <taxon>Rhizobium</taxon>
    </lineage>
</organism>
<dbReference type="GO" id="GO:0006508">
    <property type="term" value="P:proteolysis"/>
    <property type="evidence" value="ECO:0007669"/>
    <property type="project" value="UniProtKB-KW"/>
</dbReference>
<dbReference type="EMBL" id="LWBS01000055">
    <property type="protein sequence ID" value="OAP96353.1"/>
    <property type="molecule type" value="Genomic_DNA"/>
</dbReference>
<evidence type="ECO:0000313" key="5">
    <source>
        <dbReference type="EMBL" id="OAP96353.1"/>
    </source>
</evidence>
<keyword evidence="1" id="KW-1188">Viral release from host cell</keyword>
<dbReference type="NCBIfam" id="TIGR01543">
    <property type="entry name" value="proheadase_HK97"/>
    <property type="match status" value="1"/>
</dbReference>
<sequence length="178" mass="19308">MIEKRTATEVRAEGRKLSGYAATFGQETRILDFNETIAPGAFSASLSGQPDILALVDHDPGKVLGRTKSGTLRLSEDARGLRFEIEIPDTSLGRDILAMAVRSDLGGMSFGFTVPEGGDEWRGDKRTLRSVVLHEISVVQSFPAYGGTSIQARARQHRTDADRRLAVLELEAAHVALS</sequence>
<evidence type="ECO:0000313" key="7">
    <source>
        <dbReference type="Proteomes" id="UP000293652"/>
    </source>
</evidence>
<dbReference type="GO" id="GO:0008233">
    <property type="term" value="F:peptidase activity"/>
    <property type="evidence" value="ECO:0007669"/>
    <property type="project" value="UniProtKB-KW"/>
</dbReference>
<dbReference type="AlphaFoldDB" id="A0A179BYV7"/>
<evidence type="ECO:0000256" key="2">
    <source>
        <dbReference type="ARBA" id="ARBA00022670"/>
    </source>
</evidence>
<accession>A0A179BYV7</accession>
<comment type="caution">
    <text evidence="5">The sequence shown here is derived from an EMBL/GenBank/DDBJ whole genome shotgun (WGS) entry which is preliminary data.</text>
</comment>
<evidence type="ECO:0000259" key="4">
    <source>
        <dbReference type="Pfam" id="PF04586"/>
    </source>
</evidence>
<evidence type="ECO:0000256" key="3">
    <source>
        <dbReference type="ARBA" id="ARBA00022801"/>
    </source>
</evidence>
<dbReference type="EMBL" id="SIPC01000001">
    <property type="protein sequence ID" value="TAX72544.1"/>
    <property type="molecule type" value="Genomic_DNA"/>
</dbReference>
<protein>
    <submittedName>
        <fullName evidence="6">HK97 family phage prohead protease</fullName>
    </submittedName>
    <submittedName>
        <fullName evidence="5">Primosome assembly protein PriA</fullName>
    </submittedName>
</protein>
<evidence type="ECO:0000256" key="1">
    <source>
        <dbReference type="ARBA" id="ARBA00022612"/>
    </source>
</evidence>